<dbReference type="Gene3D" id="2.60.120.600">
    <property type="entry name" value="Domain of unknown function DUF1214, C-terminal domain"/>
    <property type="match status" value="1"/>
</dbReference>
<organism evidence="4 5">
    <name type="scientific">Rhizobium lusitanum</name>
    <dbReference type="NCBI Taxonomy" id="293958"/>
    <lineage>
        <taxon>Bacteria</taxon>
        <taxon>Pseudomonadati</taxon>
        <taxon>Pseudomonadota</taxon>
        <taxon>Alphaproteobacteria</taxon>
        <taxon>Hyphomicrobiales</taxon>
        <taxon>Rhizobiaceae</taxon>
        <taxon>Rhizobium/Agrobacterium group</taxon>
        <taxon>Rhizobium</taxon>
    </lineage>
</organism>
<evidence type="ECO:0000313" key="4">
    <source>
        <dbReference type="EMBL" id="NEI74943.1"/>
    </source>
</evidence>
<gene>
    <name evidence="4" type="ORF">GR212_36030</name>
</gene>
<dbReference type="InterPro" id="IPR037049">
    <property type="entry name" value="DUF1214_C_sf"/>
</dbReference>
<dbReference type="PANTHER" id="PTHR36509:SF2">
    <property type="entry name" value="BLL3101 PROTEIN"/>
    <property type="match status" value="1"/>
</dbReference>
<name>A0A6L9UFZ6_9HYPH</name>
<feature type="signal peptide" evidence="1">
    <location>
        <begin position="1"/>
        <end position="23"/>
    </location>
</feature>
<dbReference type="Pfam" id="PF06742">
    <property type="entry name" value="DUF1214"/>
    <property type="match status" value="1"/>
</dbReference>
<dbReference type="Pfam" id="PF06863">
    <property type="entry name" value="DUF1254"/>
    <property type="match status" value="1"/>
</dbReference>
<evidence type="ECO:0000259" key="2">
    <source>
        <dbReference type="Pfam" id="PF06742"/>
    </source>
</evidence>
<proteinExistence type="predicted"/>
<accession>A0A6L9UFZ6</accession>
<dbReference type="Proteomes" id="UP000483035">
    <property type="component" value="Unassembled WGS sequence"/>
</dbReference>
<dbReference type="Gene3D" id="2.60.40.1610">
    <property type="entry name" value="Domain of unknown function DUF1254"/>
    <property type="match status" value="1"/>
</dbReference>
<dbReference type="AlphaFoldDB" id="A0A6L9UFZ6"/>
<feature type="domain" description="DUF1254" evidence="3">
    <location>
        <begin position="56"/>
        <end position="167"/>
    </location>
</feature>
<protein>
    <submittedName>
        <fullName evidence="4">DUF1214 domain-containing protein</fullName>
    </submittedName>
</protein>
<dbReference type="SUPFAM" id="SSF160935">
    <property type="entry name" value="VPA0735-like"/>
    <property type="match status" value="1"/>
</dbReference>
<dbReference type="PANTHER" id="PTHR36509">
    <property type="entry name" value="BLL3101 PROTEIN"/>
    <property type="match status" value="1"/>
</dbReference>
<evidence type="ECO:0000256" key="1">
    <source>
        <dbReference type="SAM" id="SignalP"/>
    </source>
</evidence>
<dbReference type="InterPro" id="IPR010621">
    <property type="entry name" value="DUF1214"/>
</dbReference>
<feature type="domain" description="DUF1214" evidence="2">
    <location>
        <begin position="240"/>
        <end position="327"/>
    </location>
</feature>
<evidence type="ECO:0000313" key="5">
    <source>
        <dbReference type="Proteomes" id="UP000483035"/>
    </source>
</evidence>
<dbReference type="InterPro" id="IPR010679">
    <property type="entry name" value="DUF1254"/>
</dbReference>
<evidence type="ECO:0000259" key="3">
    <source>
        <dbReference type="Pfam" id="PF06863"/>
    </source>
</evidence>
<dbReference type="RefSeq" id="WP_163994817.1">
    <property type="nucleotide sequence ID" value="NZ_WUEY01000046.1"/>
</dbReference>
<dbReference type="EMBL" id="WUEY01000046">
    <property type="protein sequence ID" value="NEI74943.1"/>
    <property type="molecule type" value="Genomic_DNA"/>
</dbReference>
<comment type="caution">
    <text evidence="4">The sequence shown here is derived from an EMBL/GenBank/DDBJ whole genome shotgun (WGS) entry which is preliminary data.</text>
</comment>
<keyword evidence="1" id="KW-0732">Signal</keyword>
<sequence length="343" mass="38151">MKAILVSVFVVAGWATAGGQALAEPAPGAVKVTTDNFIRAESDVYFSRIVKDNGFGRFNPTRNLPDIHRQLIIRLNRDTLYSAAVVDLDAGPVTLSVPDAGQRFLSVQIINEDHFTTRLIHEPGEYVLTRAEVGTRYAMLGVRILVNPDEPRDLDAVHDLQDRLRLTQADKGRFEIPNWDMESLKAVRRHLVALSALLPDARSMFGSKDEVEPVRHLLGTAFGWGGNPEKEATYLNVNPARADGKTVYRLTVGEVPVDGFWSISVYNAEGFFQENPLGRYAINNITAKKDASGSITVQFGGCKRQTDNCIPTMPGWNYMVRLYRPHQAILDGSWKFPEAQIVK</sequence>
<reference evidence="4 5" key="1">
    <citation type="submission" date="2019-12" db="EMBL/GenBank/DDBJ databases">
        <title>Rhizobium genotypes associated with high levels of biological nitrogen fixation by grain legumes in a temperate-maritime cropping system.</title>
        <authorList>
            <person name="Maluk M."/>
            <person name="Francesc Ferrando Molina F."/>
            <person name="Lopez Del Egido L."/>
            <person name="Lafos M."/>
            <person name="Langarica-Fuentes A."/>
            <person name="Gebre Yohannes G."/>
            <person name="Young M.W."/>
            <person name="Martin P."/>
            <person name="Gantlett R."/>
            <person name="Kenicer G."/>
            <person name="Hawes C."/>
            <person name="Begg G.S."/>
            <person name="Quilliam R.S."/>
            <person name="Squire G.R."/>
            <person name="Poole P.S."/>
            <person name="Young P.W."/>
            <person name="Iannetta P.M."/>
            <person name="James E.K."/>
        </authorList>
    </citation>
    <scope>NUCLEOTIDE SEQUENCE [LARGE SCALE GENOMIC DNA]</scope>
    <source>
        <strain evidence="4 5">JHI1118</strain>
    </source>
</reference>
<dbReference type="InterPro" id="IPR037050">
    <property type="entry name" value="DUF1254_sf"/>
</dbReference>
<feature type="chain" id="PRO_5026774957" evidence="1">
    <location>
        <begin position="24"/>
        <end position="343"/>
    </location>
</feature>